<comment type="caution">
    <text evidence="4">The sequence shown here is derived from an EMBL/GenBank/DDBJ whole genome shotgun (WGS) entry which is preliminary data.</text>
</comment>
<feature type="chain" id="PRO_5021744062" evidence="2">
    <location>
        <begin position="27"/>
        <end position="326"/>
    </location>
</feature>
<organism evidence="4 5">
    <name type="scientific">Cerasibacillus quisquiliarum</name>
    <dbReference type="NCBI Taxonomy" id="227865"/>
    <lineage>
        <taxon>Bacteria</taxon>
        <taxon>Bacillati</taxon>
        <taxon>Bacillota</taxon>
        <taxon>Bacilli</taxon>
        <taxon>Bacillales</taxon>
        <taxon>Bacillaceae</taxon>
        <taxon>Cerasibacillus</taxon>
    </lineage>
</organism>
<evidence type="ECO:0000313" key="4">
    <source>
        <dbReference type="EMBL" id="GEN29789.1"/>
    </source>
</evidence>
<dbReference type="Pfam" id="PF01551">
    <property type="entry name" value="Peptidase_M23"/>
    <property type="match status" value="1"/>
</dbReference>
<dbReference type="GO" id="GO:0004222">
    <property type="term" value="F:metalloendopeptidase activity"/>
    <property type="evidence" value="ECO:0007669"/>
    <property type="project" value="TreeGrafter"/>
</dbReference>
<evidence type="ECO:0000259" key="3">
    <source>
        <dbReference type="Pfam" id="PF01551"/>
    </source>
</evidence>
<keyword evidence="5" id="KW-1185">Reference proteome</keyword>
<dbReference type="AlphaFoldDB" id="A0A511UT63"/>
<gene>
    <name evidence="4" type="primary">lytH</name>
    <name evidence="4" type="ORF">CQU01_00270</name>
</gene>
<dbReference type="OrthoDB" id="9810477at2"/>
<evidence type="ECO:0000313" key="5">
    <source>
        <dbReference type="Proteomes" id="UP000321491"/>
    </source>
</evidence>
<dbReference type="SUPFAM" id="SSF51261">
    <property type="entry name" value="Duplicated hybrid motif"/>
    <property type="match status" value="1"/>
</dbReference>
<feature type="domain" description="M23ase beta-sheet core" evidence="3">
    <location>
        <begin position="203"/>
        <end position="301"/>
    </location>
</feature>
<reference evidence="4 5" key="1">
    <citation type="submission" date="2019-07" db="EMBL/GenBank/DDBJ databases">
        <title>Whole genome shotgun sequence of Cerasibacillus quisquiliarum NBRC 102429.</title>
        <authorList>
            <person name="Hosoyama A."/>
            <person name="Uohara A."/>
            <person name="Ohji S."/>
            <person name="Ichikawa N."/>
        </authorList>
    </citation>
    <scope>NUCLEOTIDE SEQUENCE [LARGE SCALE GENOMIC DNA]</scope>
    <source>
        <strain evidence="4 5">NBRC 102429</strain>
    </source>
</reference>
<dbReference type="InterPro" id="IPR011055">
    <property type="entry name" value="Dup_hybrid_motif"/>
</dbReference>
<dbReference type="CDD" id="cd12797">
    <property type="entry name" value="M23_peptidase"/>
    <property type="match status" value="1"/>
</dbReference>
<sequence>MNKYKLQSFFTILVICLVLLPTPTRANQVDDTIYNKRLALYKKTEAITQLPWYFIAAIDQYERQIHKDLPDDQLISIKIPDILWYGVGNSSNIQDEKVITLFQGKGKDGNGDGKADINDPEDILYTMAQIILEFGPTEDDVKIGLWNYYQRELTVQTIKNTARVFKKFQHVHLTDRDFPVSLQHNYSYRSTFGDRRGFGGLRSHEGTDIFANYGTPVKSTTYGVVEMLGWNLYGGWRIGIRDIYNIYHYYAHLNGYADDLKLGDIVKPGDVLGSVGSSGYGPPGTSGKFPPHLHYGMYKDNGYNEWAFDPYPYLRRWEKMARSKNK</sequence>
<dbReference type="Gene3D" id="2.70.70.10">
    <property type="entry name" value="Glucose Permease (Domain IIA)"/>
    <property type="match status" value="1"/>
</dbReference>
<protein>
    <submittedName>
        <fullName evidence="4">L-Ala--D-Glu endopeptidase</fullName>
    </submittedName>
</protein>
<dbReference type="PANTHER" id="PTHR21666">
    <property type="entry name" value="PEPTIDASE-RELATED"/>
    <property type="match status" value="1"/>
</dbReference>
<accession>A0A511UT63</accession>
<name>A0A511UT63_9BACI</name>
<evidence type="ECO:0000256" key="2">
    <source>
        <dbReference type="SAM" id="SignalP"/>
    </source>
</evidence>
<proteinExistence type="predicted"/>
<keyword evidence="1 2" id="KW-0732">Signal</keyword>
<evidence type="ECO:0000256" key="1">
    <source>
        <dbReference type="ARBA" id="ARBA00022729"/>
    </source>
</evidence>
<dbReference type="Proteomes" id="UP000321491">
    <property type="component" value="Unassembled WGS sequence"/>
</dbReference>
<dbReference type="PANTHER" id="PTHR21666:SF289">
    <property type="entry name" value="L-ALA--D-GLU ENDOPEPTIDASE"/>
    <property type="match status" value="1"/>
</dbReference>
<feature type="signal peptide" evidence="2">
    <location>
        <begin position="1"/>
        <end position="26"/>
    </location>
</feature>
<dbReference type="InterPro" id="IPR016047">
    <property type="entry name" value="M23ase_b-sheet_dom"/>
</dbReference>
<dbReference type="EMBL" id="BJXW01000001">
    <property type="protein sequence ID" value="GEN29789.1"/>
    <property type="molecule type" value="Genomic_DNA"/>
</dbReference>
<dbReference type="RefSeq" id="WP_146934094.1">
    <property type="nucleotide sequence ID" value="NZ_BJXW01000001.1"/>
</dbReference>
<dbReference type="InterPro" id="IPR050570">
    <property type="entry name" value="Cell_wall_metabolism_enzyme"/>
</dbReference>